<dbReference type="SUPFAM" id="SSF52540">
    <property type="entry name" value="P-loop containing nucleoside triphosphate hydrolases"/>
    <property type="match status" value="1"/>
</dbReference>
<organism evidence="1 2">
    <name type="scientific">Rippkaea orientalis (strain PCC 8801 / RF-1)</name>
    <name type="common">Cyanothece sp. (strain PCC 8801)</name>
    <dbReference type="NCBI Taxonomy" id="41431"/>
    <lineage>
        <taxon>Bacteria</taxon>
        <taxon>Bacillati</taxon>
        <taxon>Cyanobacteriota</taxon>
        <taxon>Cyanophyceae</taxon>
        <taxon>Oscillatoriophycideae</taxon>
        <taxon>Chroococcales</taxon>
        <taxon>Aphanothecaceae</taxon>
        <taxon>Rippkaea</taxon>
        <taxon>Rippkaea orientalis</taxon>
    </lineage>
</organism>
<name>B7K316_RIPO1</name>
<dbReference type="InterPro" id="IPR027417">
    <property type="entry name" value="P-loop_NTPase"/>
</dbReference>
<evidence type="ECO:0000313" key="2">
    <source>
        <dbReference type="Proteomes" id="UP000008204"/>
    </source>
</evidence>
<dbReference type="KEGG" id="cyp:PCC8801_3767"/>
<dbReference type="AlphaFoldDB" id="B7K316"/>
<dbReference type="STRING" id="41431.PCC8801_3767"/>
<dbReference type="Gene3D" id="3.40.50.300">
    <property type="entry name" value="P-loop containing nucleotide triphosphate hydrolases"/>
    <property type="match status" value="1"/>
</dbReference>
<dbReference type="EMBL" id="CP001287">
    <property type="protein sequence ID" value="ACK67717.1"/>
    <property type="molecule type" value="Genomic_DNA"/>
</dbReference>
<dbReference type="OrthoDB" id="8557083at2"/>
<dbReference type="eggNOG" id="ENOG5032SK5">
    <property type="taxonomic scope" value="Bacteria"/>
</dbReference>
<keyword evidence="1" id="KW-0378">Hydrolase</keyword>
<keyword evidence="2" id="KW-1185">Reference proteome</keyword>
<dbReference type="Pfam" id="PF13469">
    <property type="entry name" value="Sulfotransfer_3"/>
    <property type="match status" value="1"/>
</dbReference>
<dbReference type="Proteomes" id="UP000008204">
    <property type="component" value="Chromosome"/>
</dbReference>
<proteinExistence type="predicted"/>
<sequence length="272" mass="32474">MQIPTFDKSLRNLKDDLARNYYKIRLNDERSPYHIRFRKRPYKVLFILSHMRSGSSLLTHILNSHPDIIGYGETHLNYSREMDFKQLLFKVYWQLREYSMSHHYVLDKVLHNHKFLTDNFLFNQQVYSIFLLREPNRTLSSILDIKPHWTQEKATNYYLERLAMLENYAKLISNQERSLFITYNQLIKQSDLVFNTFKEFLQTETGFSEQYQVLKTTGIKGVGDSSENIHKGKIMRNARELKTTVSPELIMQGQKSFERCCETLSHYCLHLP</sequence>
<dbReference type="HOGENOM" id="CLU_085995_0_0_3"/>
<dbReference type="RefSeq" id="WP_012596975.1">
    <property type="nucleotide sequence ID" value="NC_011726.1"/>
</dbReference>
<reference evidence="2" key="1">
    <citation type="journal article" date="2011" name="MBio">
        <title>Novel metabolic attributes of the genus Cyanothece, comprising a group of unicellular nitrogen-fixing Cyanobacteria.</title>
        <authorList>
            <person name="Bandyopadhyay A."/>
            <person name="Elvitigala T."/>
            <person name="Welsh E."/>
            <person name="Stockel J."/>
            <person name="Liberton M."/>
            <person name="Min H."/>
            <person name="Sherman L.A."/>
            <person name="Pakrasi H.B."/>
        </authorList>
    </citation>
    <scope>NUCLEOTIDE SEQUENCE [LARGE SCALE GENOMIC DNA]</scope>
    <source>
        <strain evidence="2">PCC 8801</strain>
    </source>
</reference>
<dbReference type="GO" id="GO:0016787">
    <property type="term" value="F:hydrolase activity"/>
    <property type="evidence" value="ECO:0007669"/>
    <property type="project" value="UniProtKB-KW"/>
</dbReference>
<gene>
    <name evidence="1" type="ordered locus">PCC8801_3767</name>
</gene>
<protein>
    <submittedName>
        <fullName evidence="1">Nucleoside triphosphate hydrolase superfamily protein</fullName>
    </submittedName>
</protein>
<evidence type="ECO:0000313" key="1">
    <source>
        <dbReference type="EMBL" id="ACK67717.1"/>
    </source>
</evidence>
<accession>B7K316</accession>